<protein>
    <submittedName>
        <fullName evidence="2">Aminoglycoside phosphotransferase family protein</fullName>
    </submittedName>
</protein>
<evidence type="ECO:0000313" key="3">
    <source>
        <dbReference type="Proteomes" id="UP000703269"/>
    </source>
</evidence>
<reference evidence="2 3" key="1">
    <citation type="submission" date="2021-08" db="EMBL/GenBank/DDBJ databases">
        <title>Draft Genome Sequence of Phanerochaete sordida strain YK-624.</title>
        <authorList>
            <person name="Mori T."/>
            <person name="Dohra H."/>
            <person name="Suzuki T."/>
            <person name="Kawagishi H."/>
            <person name="Hirai H."/>
        </authorList>
    </citation>
    <scope>NUCLEOTIDE SEQUENCE [LARGE SCALE GENOMIC DNA]</scope>
    <source>
        <strain evidence="2 3">YK-624</strain>
    </source>
</reference>
<comment type="caution">
    <text evidence="2">The sequence shown here is derived from an EMBL/GenBank/DDBJ whole genome shotgun (WGS) entry which is preliminary data.</text>
</comment>
<dbReference type="OrthoDB" id="2790555at2759"/>
<keyword evidence="3" id="KW-1185">Reference proteome</keyword>
<dbReference type="InterPro" id="IPR002575">
    <property type="entry name" value="Aminoglycoside_PTrfase"/>
</dbReference>
<dbReference type="AlphaFoldDB" id="A0A9P3GBQ1"/>
<accession>A0A9P3GBQ1</accession>
<dbReference type="Gene3D" id="3.90.1200.10">
    <property type="match status" value="1"/>
</dbReference>
<name>A0A9P3GBQ1_9APHY</name>
<gene>
    <name evidence="2" type="ORF">PsYK624_089850</name>
</gene>
<dbReference type="PANTHER" id="PTHR21310:SF15">
    <property type="entry name" value="AMINOGLYCOSIDE PHOSPHOTRANSFERASE DOMAIN-CONTAINING PROTEIN"/>
    <property type="match status" value="1"/>
</dbReference>
<dbReference type="InterPro" id="IPR011009">
    <property type="entry name" value="Kinase-like_dom_sf"/>
</dbReference>
<feature type="domain" description="Aminoglycoside phosphotransferase" evidence="1">
    <location>
        <begin position="35"/>
        <end position="141"/>
    </location>
</feature>
<dbReference type="PANTHER" id="PTHR21310">
    <property type="entry name" value="AMINOGLYCOSIDE PHOSPHOTRANSFERASE-RELATED-RELATED"/>
    <property type="match status" value="1"/>
</dbReference>
<dbReference type="Pfam" id="PF01636">
    <property type="entry name" value="APH"/>
    <property type="match status" value="1"/>
</dbReference>
<organism evidence="2 3">
    <name type="scientific">Phanerochaete sordida</name>
    <dbReference type="NCBI Taxonomy" id="48140"/>
    <lineage>
        <taxon>Eukaryota</taxon>
        <taxon>Fungi</taxon>
        <taxon>Dikarya</taxon>
        <taxon>Basidiomycota</taxon>
        <taxon>Agaricomycotina</taxon>
        <taxon>Agaricomycetes</taxon>
        <taxon>Polyporales</taxon>
        <taxon>Phanerochaetaceae</taxon>
        <taxon>Phanerochaete</taxon>
    </lineage>
</organism>
<proteinExistence type="predicted"/>
<sequence>MRARRFDYYGSPARQPYVLFNFFGPVVHEYCPSRADWDASRIRALRAATRPAKCAYDPLPADRVPTLERAQRETKGTDGWDRPVLMHGDLSDRNIIVDPDTPAITGLIDWEMANVMPAYYEYVAARLSGGHTPEWRRELLDVLRDVLRHECAQDLGKESGGGTGEGDGGYREMLAAWDAIVDAERFAHRIGDECYWTLIQVFRITRPYMT</sequence>
<evidence type="ECO:0000313" key="2">
    <source>
        <dbReference type="EMBL" id="GJE92827.1"/>
    </source>
</evidence>
<dbReference type="EMBL" id="BPQB01000028">
    <property type="protein sequence ID" value="GJE92827.1"/>
    <property type="molecule type" value="Genomic_DNA"/>
</dbReference>
<evidence type="ECO:0000259" key="1">
    <source>
        <dbReference type="Pfam" id="PF01636"/>
    </source>
</evidence>
<dbReference type="SUPFAM" id="SSF56112">
    <property type="entry name" value="Protein kinase-like (PK-like)"/>
    <property type="match status" value="1"/>
</dbReference>
<dbReference type="Proteomes" id="UP000703269">
    <property type="component" value="Unassembled WGS sequence"/>
</dbReference>
<dbReference type="InterPro" id="IPR051678">
    <property type="entry name" value="AGP_Transferase"/>
</dbReference>